<dbReference type="GO" id="GO:0005886">
    <property type="term" value="C:plasma membrane"/>
    <property type="evidence" value="ECO:0007669"/>
    <property type="project" value="TreeGrafter"/>
</dbReference>
<dbReference type="InterPro" id="IPR050469">
    <property type="entry name" value="Diguanylate_Cyclase"/>
</dbReference>
<dbReference type="GO" id="GO:0052621">
    <property type="term" value="F:diguanylate cyclase activity"/>
    <property type="evidence" value="ECO:0007669"/>
    <property type="project" value="UniProtKB-EC"/>
</dbReference>
<feature type="transmembrane region" description="Helical" evidence="3">
    <location>
        <begin position="37"/>
        <end position="57"/>
    </location>
</feature>
<dbReference type="Gene3D" id="3.30.70.270">
    <property type="match status" value="1"/>
</dbReference>
<dbReference type="STRING" id="1612624.ADU59_27255"/>
<feature type="domain" description="GGDEF" evidence="4">
    <location>
        <begin position="251"/>
        <end position="384"/>
    </location>
</feature>
<evidence type="ECO:0000256" key="2">
    <source>
        <dbReference type="ARBA" id="ARBA00034247"/>
    </source>
</evidence>
<feature type="transmembrane region" description="Helical" evidence="3">
    <location>
        <begin position="93"/>
        <end position="110"/>
    </location>
</feature>
<dbReference type="InterPro" id="IPR000160">
    <property type="entry name" value="GGDEF_dom"/>
</dbReference>
<dbReference type="PANTHER" id="PTHR45138:SF9">
    <property type="entry name" value="DIGUANYLATE CYCLASE DGCM-RELATED"/>
    <property type="match status" value="1"/>
</dbReference>
<dbReference type="PANTHER" id="PTHR45138">
    <property type="entry name" value="REGULATORY COMPONENTS OF SENSORY TRANSDUCTION SYSTEM"/>
    <property type="match status" value="1"/>
</dbReference>
<sequence>MNGALFLLTVNFLIAQLFCAFFLVISRRSRIPSAGRWFAAAFAVASLSAICEVVIRYADFDRLASFGAFSAVLSAILMIRVGIGRLYGVPSNLWAMAGILGISLPLNLMIYDLPRGTFSHSLGYQLPFAIAELICAGAVYRSGRRETADRILIGLLLLTAANFASKIYFSVEFSGGATAQAYLASTYALVSQSLSAVLVVSTGLTLLAVIVVEIMDDARANSEIDPLSGLFNRRGFNGHVSRILSRPVPAYPHCIILCDLDHFKAVNDTYGHTAGDQVIVSLGRMLKEHAPPEAICARFGGEEFAIFLPSTGETTGYLFAQGLRNSFSALAFPGLPDTVRLTASFGVCALAAGEDSIADAINGADAALYDAKNSGRNRVNRMRRATATGPEEWQAQA</sequence>
<dbReference type="PROSITE" id="PS50887">
    <property type="entry name" value="GGDEF"/>
    <property type="match status" value="1"/>
</dbReference>
<gene>
    <name evidence="5" type="ORF">ADU59_27255</name>
</gene>
<evidence type="ECO:0000259" key="4">
    <source>
        <dbReference type="PROSITE" id="PS50887"/>
    </source>
</evidence>
<feature type="transmembrane region" description="Helical" evidence="3">
    <location>
        <begin position="6"/>
        <end position="25"/>
    </location>
</feature>
<evidence type="ECO:0000256" key="1">
    <source>
        <dbReference type="ARBA" id="ARBA00012528"/>
    </source>
</evidence>
<feature type="transmembrane region" description="Helical" evidence="3">
    <location>
        <begin position="122"/>
        <end position="140"/>
    </location>
</feature>
<dbReference type="OrthoDB" id="9812260at2"/>
<dbReference type="PATRIC" id="fig|1612624.7.peg.3187"/>
<name>A0A1C7NU20_9HYPH</name>
<dbReference type="GO" id="GO:1902201">
    <property type="term" value="P:negative regulation of bacterial-type flagellum-dependent cell motility"/>
    <property type="evidence" value="ECO:0007669"/>
    <property type="project" value="TreeGrafter"/>
</dbReference>
<comment type="caution">
    <text evidence="5">The sequence shown here is derived from an EMBL/GenBank/DDBJ whole genome shotgun (WGS) entry which is preliminary data.</text>
</comment>
<comment type="catalytic activity">
    <reaction evidence="2">
        <text>2 GTP = 3',3'-c-di-GMP + 2 diphosphate</text>
        <dbReference type="Rhea" id="RHEA:24898"/>
        <dbReference type="ChEBI" id="CHEBI:33019"/>
        <dbReference type="ChEBI" id="CHEBI:37565"/>
        <dbReference type="ChEBI" id="CHEBI:58805"/>
        <dbReference type="EC" id="2.7.7.65"/>
    </reaction>
</comment>
<keyword evidence="3" id="KW-0812">Transmembrane</keyword>
<dbReference type="EC" id="2.7.7.65" evidence="1"/>
<dbReference type="FunFam" id="3.30.70.270:FF:000001">
    <property type="entry name" value="Diguanylate cyclase domain protein"/>
    <property type="match status" value="1"/>
</dbReference>
<reference evidence="5 6" key="1">
    <citation type="journal article" date="2016" name="Syst. Appl. Microbiol.">
        <title>Pararhizobium polonicum sp. nov. isolated from tumors on stone fruit rootstocks.</title>
        <authorList>
            <person name="Pulawska J."/>
            <person name="Kuzmanovic N."/>
            <person name="Willems A."/>
            <person name="Pothier J.F."/>
        </authorList>
    </citation>
    <scope>NUCLEOTIDE SEQUENCE [LARGE SCALE GENOMIC DNA]</scope>
    <source>
        <strain evidence="5 6">F5.1</strain>
    </source>
</reference>
<dbReference type="InterPro" id="IPR029787">
    <property type="entry name" value="Nucleotide_cyclase"/>
</dbReference>
<evidence type="ECO:0000256" key="3">
    <source>
        <dbReference type="SAM" id="Phobius"/>
    </source>
</evidence>
<dbReference type="NCBIfam" id="TIGR00254">
    <property type="entry name" value="GGDEF"/>
    <property type="match status" value="1"/>
</dbReference>
<evidence type="ECO:0000313" key="6">
    <source>
        <dbReference type="Proteomes" id="UP000093111"/>
    </source>
</evidence>
<dbReference type="CDD" id="cd01949">
    <property type="entry name" value="GGDEF"/>
    <property type="match status" value="1"/>
</dbReference>
<feature type="transmembrane region" description="Helical" evidence="3">
    <location>
        <begin position="63"/>
        <end position="81"/>
    </location>
</feature>
<dbReference type="SUPFAM" id="SSF55073">
    <property type="entry name" value="Nucleotide cyclase"/>
    <property type="match status" value="1"/>
</dbReference>
<keyword evidence="3" id="KW-1133">Transmembrane helix</keyword>
<dbReference type="EMBL" id="LGLV01000020">
    <property type="protein sequence ID" value="OBZ92473.1"/>
    <property type="molecule type" value="Genomic_DNA"/>
</dbReference>
<dbReference type="SMART" id="SM00267">
    <property type="entry name" value="GGDEF"/>
    <property type="match status" value="1"/>
</dbReference>
<protein>
    <recommendedName>
        <fullName evidence="1">diguanylate cyclase</fullName>
        <ecNumber evidence="1">2.7.7.65</ecNumber>
    </recommendedName>
</protein>
<feature type="transmembrane region" description="Helical" evidence="3">
    <location>
        <begin position="189"/>
        <end position="212"/>
    </location>
</feature>
<dbReference type="Proteomes" id="UP000093111">
    <property type="component" value="Unassembled WGS sequence"/>
</dbReference>
<feature type="transmembrane region" description="Helical" evidence="3">
    <location>
        <begin position="152"/>
        <end position="169"/>
    </location>
</feature>
<dbReference type="GO" id="GO:0043709">
    <property type="term" value="P:cell adhesion involved in single-species biofilm formation"/>
    <property type="evidence" value="ECO:0007669"/>
    <property type="project" value="TreeGrafter"/>
</dbReference>
<dbReference type="InterPro" id="IPR043128">
    <property type="entry name" value="Rev_trsase/Diguanyl_cyclase"/>
</dbReference>
<evidence type="ECO:0000313" key="5">
    <source>
        <dbReference type="EMBL" id="OBZ92473.1"/>
    </source>
</evidence>
<keyword evidence="3" id="KW-0472">Membrane</keyword>
<proteinExistence type="predicted"/>
<dbReference type="Pfam" id="PF00990">
    <property type="entry name" value="GGDEF"/>
    <property type="match status" value="1"/>
</dbReference>
<keyword evidence="6" id="KW-1185">Reference proteome</keyword>
<organism evidence="5 6">
    <name type="scientific">Pararhizobium polonicum</name>
    <dbReference type="NCBI Taxonomy" id="1612624"/>
    <lineage>
        <taxon>Bacteria</taxon>
        <taxon>Pseudomonadati</taxon>
        <taxon>Pseudomonadota</taxon>
        <taxon>Alphaproteobacteria</taxon>
        <taxon>Hyphomicrobiales</taxon>
        <taxon>Rhizobiaceae</taxon>
        <taxon>Rhizobium/Agrobacterium group</taxon>
        <taxon>Pararhizobium</taxon>
    </lineage>
</organism>
<accession>A0A1C7NU20</accession>
<dbReference type="AlphaFoldDB" id="A0A1C7NU20"/>